<organism evidence="1">
    <name type="scientific">Mimivirus LCMiAC02</name>
    <dbReference type="NCBI Taxonomy" id="2506609"/>
    <lineage>
        <taxon>Viruses</taxon>
        <taxon>Varidnaviria</taxon>
        <taxon>Bamfordvirae</taxon>
        <taxon>Nucleocytoviricota</taxon>
        <taxon>Megaviricetes</taxon>
        <taxon>Imitervirales</taxon>
        <taxon>Mimiviridae</taxon>
        <taxon>Klosneuvirinae</taxon>
    </lineage>
</organism>
<dbReference type="SUPFAM" id="SSF52540">
    <property type="entry name" value="P-loop containing nucleoside triphosphate hydrolases"/>
    <property type="match status" value="1"/>
</dbReference>
<protein>
    <submittedName>
        <fullName evidence="1">Packaging ATPase</fullName>
    </submittedName>
</protein>
<proteinExistence type="predicted"/>
<dbReference type="Gene3D" id="3.40.50.300">
    <property type="entry name" value="P-loop containing nucleotide triphosphate hydrolases"/>
    <property type="match status" value="1"/>
</dbReference>
<name>A0A4D5XEZ6_9VIRU</name>
<dbReference type="InterPro" id="IPR027417">
    <property type="entry name" value="P-loop_NTPase"/>
</dbReference>
<gene>
    <name evidence="1" type="ORF">LCMiAC02_03280</name>
</gene>
<evidence type="ECO:0000313" key="1">
    <source>
        <dbReference type="EMBL" id="QBK89233.1"/>
    </source>
</evidence>
<reference evidence="1" key="1">
    <citation type="journal article" date="2019" name="MBio">
        <title>Virus Genomes from Deep Sea Sediments Expand the Ocean Megavirome and Support Independent Origins of Viral Gigantism.</title>
        <authorList>
            <person name="Backstrom D."/>
            <person name="Yutin N."/>
            <person name="Jorgensen S.L."/>
            <person name="Dharamshi J."/>
            <person name="Homa F."/>
            <person name="Zaremba-Niedwiedzka K."/>
            <person name="Spang A."/>
            <person name="Wolf Y.I."/>
            <person name="Koonin E.V."/>
            <person name="Ettema T.J."/>
        </authorList>
    </citation>
    <scope>NUCLEOTIDE SEQUENCE</scope>
</reference>
<accession>A0A4D5XEZ6</accession>
<dbReference type="EMBL" id="MK500410">
    <property type="protein sequence ID" value="QBK89233.1"/>
    <property type="molecule type" value="Genomic_DNA"/>
</dbReference>
<sequence>MSLQLLEELINDKLNTIVNDKLNTIINDKLNTIANNKLLNIIANDKVNDIDDMSDANSIVTSVTTSVASSVADSNEFPYYCHLPGNNEPTIEDIWKTLPPSLTLPTDKSKGTKSVDFDGSSLPLALGRKSRSDCGIPIRQFKLDYIVPNAHICIIGKRGSGKSWLCRNIMHHVDNKDQEPKIIIAPTDRMNPFYKNNFKKALIYYQYNDKILKALLGRQEKSVKYSKIIKRQTYNPGAFLIMDDCLASKGKWAKAEIMRELLMNSRHYKLAYILTMQFPLGISPELRTNFDYIFLFADDFVNNQKRIYEHYGGMFPSFSAFKQVFNELTKDYGCMVIVNRGKRETFNDKVFWFKAKN</sequence>